<evidence type="ECO:0000259" key="1">
    <source>
        <dbReference type="Pfam" id="PF09836"/>
    </source>
</evidence>
<dbReference type="InterPro" id="IPR018640">
    <property type="entry name" value="DUF2063"/>
</dbReference>
<dbReference type="HOGENOM" id="CLU_086594_0_1_5"/>
<dbReference type="InterPro" id="IPR044922">
    <property type="entry name" value="DUF2063_N_sf"/>
</dbReference>
<feature type="domain" description="Putative DNA-binding" evidence="1">
    <location>
        <begin position="5"/>
        <end position="95"/>
    </location>
</feature>
<dbReference type="KEGG" id="rli:RLO149_c009760"/>
<evidence type="ECO:0000313" key="3">
    <source>
        <dbReference type="Proteomes" id="UP000001353"/>
    </source>
</evidence>
<dbReference type="STRING" id="391595.RLO149_c009760"/>
<protein>
    <recommendedName>
        <fullName evidence="1">Putative DNA-binding domain-containing protein</fullName>
    </recommendedName>
</protein>
<name>F7ZAI7_ROSLO</name>
<dbReference type="AlphaFoldDB" id="F7ZAI7"/>
<dbReference type="Proteomes" id="UP000001353">
    <property type="component" value="Chromosome"/>
</dbReference>
<accession>F7ZAI7</accession>
<reference evidence="2 3" key="1">
    <citation type="journal article" date="2011" name="BMC Genomics">
        <title>Comparative genome analysis and genome-guided physiological analysis of Roseobacter litoralis.</title>
        <authorList>
            <person name="Kalhoefer D."/>
            <person name="Thole S."/>
            <person name="Voget S."/>
            <person name="Lehmann R."/>
            <person name="Liesegang H."/>
            <person name="Wollher A."/>
            <person name="Daniel R."/>
            <person name="Simon M."/>
            <person name="Brinkhoff T."/>
        </authorList>
    </citation>
    <scope>NUCLEOTIDE SEQUENCE [LARGE SCALE GENOMIC DNA]</scope>
    <source>
        <strain evidence="3">ATCC 49566 / DSM 6996 / JCM 21268 / NBRC 15278 / OCh 149</strain>
    </source>
</reference>
<organism evidence="2 3">
    <name type="scientific">Roseobacter litoralis (strain ATCC 49566 / DSM 6996 / JCM 21268 / NBRC 15278 / OCh 149)</name>
    <dbReference type="NCBI Taxonomy" id="391595"/>
    <lineage>
        <taxon>Bacteria</taxon>
        <taxon>Pseudomonadati</taxon>
        <taxon>Pseudomonadota</taxon>
        <taxon>Alphaproteobacteria</taxon>
        <taxon>Rhodobacterales</taxon>
        <taxon>Roseobacteraceae</taxon>
        <taxon>Roseobacter</taxon>
    </lineage>
</organism>
<proteinExistence type="predicted"/>
<dbReference type="eggNOG" id="COG3219">
    <property type="taxonomic scope" value="Bacteria"/>
</dbReference>
<sequence>MTVEQTQFRAALLDAQAVVPPGLTDGAGDPAGNRFSVYRNNVLVSLTEALTVAFPLLVKLLGARGFAQLAEVYARQNPPRSPLMMHYGATLPAFLETFEPLAHLGYLADCARLDIEMRQSYHAADAPDLNPEVFQQDEAALMQLKLRLKPSTKVLRSRWPLYDIWAFNMTENADKPRAIAQDVIITRPEFDPAPHLLAPGGADWLEALHAGEEFGAACEKIARTHQAFDLTASLTQAIATHALTEYTTKETP</sequence>
<keyword evidence="3" id="KW-1185">Reference proteome</keyword>
<gene>
    <name evidence="2" type="ordered locus">RLO149_c009760</name>
</gene>
<dbReference type="RefSeq" id="WP_013960926.1">
    <property type="nucleotide sequence ID" value="NC_015730.1"/>
</dbReference>
<dbReference type="OrthoDB" id="4146344at2"/>
<evidence type="ECO:0000313" key="2">
    <source>
        <dbReference type="EMBL" id="AEI92987.1"/>
    </source>
</evidence>
<dbReference type="EMBL" id="CP002623">
    <property type="protein sequence ID" value="AEI92987.1"/>
    <property type="molecule type" value="Genomic_DNA"/>
</dbReference>
<dbReference type="Gene3D" id="1.10.150.690">
    <property type="entry name" value="DUF2063"/>
    <property type="match status" value="1"/>
</dbReference>
<dbReference type="Pfam" id="PF09836">
    <property type="entry name" value="DUF2063"/>
    <property type="match status" value="1"/>
</dbReference>